<dbReference type="InterPro" id="IPR029058">
    <property type="entry name" value="AB_hydrolase_fold"/>
</dbReference>
<evidence type="ECO:0000256" key="2">
    <source>
        <dbReference type="ARBA" id="ARBA00022801"/>
    </source>
</evidence>
<accession>A0AB34KNH5</accession>
<evidence type="ECO:0000313" key="4">
    <source>
        <dbReference type="Proteomes" id="UP000803884"/>
    </source>
</evidence>
<dbReference type="GeneID" id="96008119"/>
<dbReference type="Gene3D" id="3.40.50.1820">
    <property type="entry name" value="alpha/beta hydrolase"/>
    <property type="match status" value="1"/>
</dbReference>
<proteinExistence type="inferred from homology"/>
<dbReference type="GO" id="GO:0016788">
    <property type="term" value="F:hydrolase activity, acting on ester bonds"/>
    <property type="evidence" value="ECO:0007669"/>
    <property type="project" value="TreeGrafter"/>
</dbReference>
<comment type="caution">
    <text evidence="3">The sequence shown here is derived from an EMBL/GenBank/DDBJ whole genome shotgun (WGS) entry which is preliminary data.</text>
</comment>
<name>A0AB34KNH5_9PEZI</name>
<dbReference type="SUPFAM" id="SSF53474">
    <property type="entry name" value="alpha/beta-Hydrolases"/>
    <property type="match status" value="1"/>
</dbReference>
<protein>
    <submittedName>
        <fullName evidence="3">Uncharacterized protein</fullName>
    </submittedName>
</protein>
<dbReference type="InterPro" id="IPR052558">
    <property type="entry name" value="Siderophore_Hydrolase_D"/>
</dbReference>
<evidence type="ECO:0000256" key="1">
    <source>
        <dbReference type="ARBA" id="ARBA00005622"/>
    </source>
</evidence>
<dbReference type="AlphaFoldDB" id="A0AB34KNH5"/>
<dbReference type="PANTHER" id="PTHR40841">
    <property type="entry name" value="SIDEROPHORE TRIACETYLFUSARININE C ESTERASE"/>
    <property type="match status" value="1"/>
</dbReference>
<dbReference type="InterPro" id="IPR000801">
    <property type="entry name" value="Esterase-like"/>
</dbReference>
<reference evidence="3 4" key="1">
    <citation type="journal article" date="2020" name="Microbiol. Resour. Announc.">
        <title>Draft Genome Sequence of a Cladosporium Species Isolated from the Mesophotic Ascidian Didemnum maculosum.</title>
        <authorList>
            <person name="Gioti A."/>
            <person name="Siaperas R."/>
            <person name="Nikolaivits E."/>
            <person name="Le Goff G."/>
            <person name="Ouazzani J."/>
            <person name="Kotoulas G."/>
            <person name="Topakas E."/>
        </authorList>
    </citation>
    <scope>NUCLEOTIDE SEQUENCE [LARGE SCALE GENOMIC DNA]</scope>
    <source>
        <strain evidence="3 4">TM138-S3</strain>
    </source>
</reference>
<sequence>MCASTELAEEAMPVSLPNSEQFYLKSDQDRNYLIQISWPLHWQDIHTTERSPVPVIYIVDGNALFLTATEIAWRRAASSHFAGGGIVVAVGYPLQQGKLYDAQRRSLDLTPSGATPIEGYGGADQFLDFIEGRVRSAVKERLPMINVSREALYGHSYGGLFALHALFTRPNAFDFYIASSPSIWWNSRCVLHEAKEFIEKTKANEGTSSNGKLPSLMLSWGTFEQHPPQWSNEPLDHWEARKQVARDLRMEDNAKDLFRMVKNCRQLHSTSTNAYDQEEHTSVMPCSLSRGLTAFFEDWPFSRS</sequence>
<dbReference type="PANTHER" id="PTHR40841:SF2">
    <property type="entry name" value="SIDEROPHORE-DEGRADING ESTERASE (EUROFUNG)"/>
    <property type="match status" value="1"/>
</dbReference>
<dbReference type="RefSeq" id="XP_069227981.1">
    <property type="nucleotide sequence ID" value="XM_069375281.1"/>
</dbReference>
<comment type="similarity">
    <text evidence="1">Belongs to the esterase D family.</text>
</comment>
<gene>
    <name evidence="3" type="ORF">WHR41_06676</name>
</gene>
<dbReference type="Proteomes" id="UP000803884">
    <property type="component" value="Unassembled WGS sequence"/>
</dbReference>
<organism evidence="3 4">
    <name type="scientific">Cladosporium halotolerans</name>
    <dbReference type="NCBI Taxonomy" id="1052096"/>
    <lineage>
        <taxon>Eukaryota</taxon>
        <taxon>Fungi</taxon>
        <taxon>Dikarya</taxon>
        <taxon>Ascomycota</taxon>
        <taxon>Pezizomycotina</taxon>
        <taxon>Dothideomycetes</taxon>
        <taxon>Dothideomycetidae</taxon>
        <taxon>Cladosporiales</taxon>
        <taxon>Cladosporiaceae</taxon>
        <taxon>Cladosporium</taxon>
    </lineage>
</organism>
<evidence type="ECO:0000313" key="3">
    <source>
        <dbReference type="EMBL" id="KAL1584875.1"/>
    </source>
</evidence>
<dbReference type="EMBL" id="JAAQHG020000023">
    <property type="protein sequence ID" value="KAL1584875.1"/>
    <property type="molecule type" value="Genomic_DNA"/>
</dbReference>
<dbReference type="Pfam" id="PF00756">
    <property type="entry name" value="Esterase"/>
    <property type="match status" value="1"/>
</dbReference>
<keyword evidence="2" id="KW-0378">Hydrolase</keyword>
<keyword evidence="4" id="KW-1185">Reference proteome</keyword>